<dbReference type="Proteomes" id="UP000305778">
    <property type="component" value="Unassembled WGS sequence"/>
</dbReference>
<feature type="domain" description="VOC" evidence="1">
    <location>
        <begin position="17"/>
        <end position="132"/>
    </location>
</feature>
<sequence length="301" mass="35019">MSVEPVASPPRRRGPYSVEYVRLGVPDLPATIAFLDYHVGLALEEHDGEHAYLRVGTEHHSIELLHEPELTAFRYEAVGYSVESEEVLDDLRLRAEAAGLEILPLQKRMQGLCQQGFAVTDPNGTTVELFTDFIEYAEEPWPDLRPQTLVHPFIITDRYEDTVRFYTEVLGFQASDYVEDFTAFLRCEDRYHHSIAIRRADRFSLEHLCFIMGSFDAVMRRRARAQYKQVRILGDVVNHSASHSLAFYLYDERHGPRYELCDGHRVLTPEEHETHRPRRLKRDPRNIDVWRAAADDRTWAH</sequence>
<name>A0A4U0SLB9_9ACTN</name>
<dbReference type="InterPro" id="IPR037523">
    <property type="entry name" value="VOC_core"/>
</dbReference>
<dbReference type="Pfam" id="PF00903">
    <property type="entry name" value="Glyoxalase"/>
    <property type="match status" value="2"/>
</dbReference>
<dbReference type="SUPFAM" id="SSF54593">
    <property type="entry name" value="Glyoxalase/Bleomycin resistance protein/Dihydroxybiphenyl dioxygenase"/>
    <property type="match status" value="1"/>
</dbReference>
<dbReference type="InterPro" id="IPR029068">
    <property type="entry name" value="Glyas_Bleomycin-R_OHBP_Dase"/>
</dbReference>
<dbReference type="InterPro" id="IPR004360">
    <property type="entry name" value="Glyas_Fos-R_dOase_dom"/>
</dbReference>
<dbReference type="OrthoDB" id="317332at2"/>
<keyword evidence="3" id="KW-1185">Reference proteome</keyword>
<proteinExistence type="predicted"/>
<dbReference type="Gene3D" id="3.10.180.10">
    <property type="entry name" value="2,3-Dihydroxybiphenyl 1,2-Dioxygenase, domain 1"/>
    <property type="match status" value="2"/>
</dbReference>
<feature type="domain" description="VOC" evidence="1">
    <location>
        <begin position="148"/>
        <end position="263"/>
    </location>
</feature>
<gene>
    <name evidence="2" type="ORF">FCI23_17295</name>
</gene>
<dbReference type="PROSITE" id="PS51819">
    <property type="entry name" value="VOC"/>
    <property type="match status" value="2"/>
</dbReference>
<dbReference type="InterPro" id="IPR051332">
    <property type="entry name" value="Fosfomycin_Res_Enzymes"/>
</dbReference>
<evidence type="ECO:0000259" key="1">
    <source>
        <dbReference type="PROSITE" id="PS51819"/>
    </source>
</evidence>
<evidence type="ECO:0000313" key="3">
    <source>
        <dbReference type="Proteomes" id="UP000305778"/>
    </source>
</evidence>
<protein>
    <recommendedName>
        <fullName evidence="1">VOC domain-containing protein</fullName>
    </recommendedName>
</protein>
<dbReference type="RefSeq" id="WP_136724789.1">
    <property type="nucleotide sequence ID" value="NZ_SUMC01000014.1"/>
</dbReference>
<dbReference type="PANTHER" id="PTHR36113:SF3">
    <property type="entry name" value="SLL5075 PROTEIN"/>
    <property type="match status" value="1"/>
</dbReference>
<organism evidence="2 3">
    <name type="scientific">Actinacidiphila oryziradicis</name>
    <dbReference type="NCBI Taxonomy" id="2571141"/>
    <lineage>
        <taxon>Bacteria</taxon>
        <taxon>Bacillati</taxon>
        <taxon>Actinomycetota</taxon>
        <taxon>Actinomycetes</taxon>
        <taxon>Kitasatosporales</taxon>
        <taxon>Streptomycetaceae</taxon>
        <taxon>Actinacidiphila</taxon>
    </lineage>
</organism>
<accession>A0A4U0SLB9</accession>
<dbReference type="AlphaFoldDB" id="A0A4U0SLB9"/>
<reference evidence="2 3" key="1">
    <citation type="submission" date="2019-04" db="EMBL/GenBank/DDBJ databases">
        <title>Streptomyces oryziradicis sp. nov., a novel actinomycete isolated from rhizosphere soil of rice (Oryza sativa L.).</title>
        <authorList>
            <person name="Li C."/>
        </authorList>
    </citation>
    <scope>NUCLEOTIDE SEQUENCE [LARGE SCALE GENOMIC DNA]</scope>
    <source>
        <strain evidence="2 3">NEAU-C40</strain>
    </source>
</reference>
<evidence type="ECO:0000313" key="2">
    <source>
        <dbReference type="EMBL" id="TKA10436.1"/>
    </source>
</evidence>
<comment type="caution">
    <text evidence="2">The sequence shown here is derived from an EMBL/GenBank/DDBJ whole genome shotgun (WGS) entry which is preliminary data.</text>
</comment>
<dbReference type="EMBL" id="SUMC01000014">
    <property type="protein sequence ID" value="TKA10436.1"/>
    <property type="molecule type" value="Genomic_DNA"/>
</dbReference>
<dbReference type="PANTHER" id="PTHR36113">
    <property type="entry name" value="LYASE, PUTATIVE-RELATED-RELATED"/>
    <property type="match status" value="1"/>
</dbReference>